<sequence length="470" mass="52693">MYTTRLRIIHFDVSQGESSLISLLGQGEDFHVLIDGGRKCRGRYVARCLRRLGIDYLDAVVCTHFDNDHHEGLVPVIESRDIDVGRLLVPKFGYNTEKFDGLKRACEEQDVDWEVAEKDELLIDSDGCELKIIHVGTPDIRDDNTASIACLLTMNSFIYYTGGDLPSAMEERLPLPAHVCAFKVGHHGAETSTSEDFVEALNPSAAFISAGRHVHGHPRQEILDFLRDQDTVQRVYSTNCVNPRQGFHDEDALLSVHAKGLACSNRTNGVLGHIVVYTDDKLSRQHTDSKVGYFVLRPPPEGYGPWRAYKHICSNRKHLAKQCSPGGIVHLRDDEYPEFRLAELSPSIRAKRARTAGTFTFAPLLSLSEQERKVEFRPGSPIHNYMEDPPNFTVVQAPQGAPRVPKRKAAVLVYDHADNAKRTGACVGCNERRGRGPPDPSQLVDCSHDEAWYVCDDCRPLYRKGFDCEQ</sequence>
<comment type="caution">
    <text evidence="1">The sequence shown here is derived from an EMBL/GenBank/DDBJ whole genome shotgun (WGS) entry which is preliminary data.</text>
</comment>
<keyword evidence="2" id="KW-1185">Reference proteome</keyword>
<dbReference type="EMBL" id="RAWI01000362">
    <property type="protein sequence ID" value="RKH95080.1"/>
    <property type="molecule type" value="Genomic_DNA"/>
</dbReference>
<evidence type="ECO:0000313" key="1">
    <source>
        <dbReference type="EMBL" id="RKH95080.1"/>
    </source>
</evidence>
<evidence type="ECO:0008006" key="3">
    <source>
        <dbReference type="Google" id="ProtNLM"/>
    </source>
</evidence>
<name>A0ABX9Q8D2_9BACT</name>
<evidence type="ECO:0000313" key="2">
    <source>
        <dbReference type="Proteomes" id="UP000278907"/>
    </source>
</evidence>
<accession>A0ABX9Q8D2</accession>
<dbReference type="PANTHER" id="PTHR30619">
    <property type="entry name" value="DNA INTERNALIZATION/COMPETENCE PROTEIN COMEC/REC2"/>
    <property type="match status" value="1"/>
</dbReference>
<dbReference type="Gene3D" id="3.60.15.10">
    <property type="entry name" value="Ribonuclease Z/Hydroxyacylglutathione hydrolase-like"/>
    <property type="match status" value="1"/>
</dbReference>
<proteinExistence type="predicted"/>
<dbReference type="InterPro" id="IPR052159">
    <property type="entry name" value="Competence_DNA_uptake"/>
</dbReference>
<protein>
    <recommendedName>
        <fullName evidence="3">MBL fold metallo-hydrolase</fullName>
    </recommendedName>
</protein>
<dbReference type="RefSeq" id="WP_120585710.1">
    <property type="nucleotide sequence ID" value="NZ_RAWI01000362.1"/>
</dbReference>
<dbReference type="SUPFAM" id="SSF56281">
    <property type="entry name" value="Metallo-hydrolase/oxidoreductase"/>
    <property type="match status" value="1"/>
</dbReference>
<organism evidence="1 2">
    <name type="scientific">Corallococcus praedator</name>
    <dbReference type="NCBI Taxonomy" id="2316724"/>
    <lineage>
        <taxon>Bacteria</taxon>
        <taxon>Pseudomonadati</taxon>
        <taxon>Myxococcota</taxon>
        <taxon>Myxococcia</taxon>
        <taxon>Myxococcales</taxon>
        <taxon>Cystobacterineae</taxon>
        <taxon>Myxococcaceae</taxon>
        <taxon>Corallococcus</taxon>
    </lineage>
</organism>
<dbReference type="InterPro" id="IPR036866">
    <property type="entry name" value="RibonucZ/Hydroxyglut_hydro"/>
</dbReference>
<dbReference type="PANTHER" id="PTHR30619:SF1">
    <property type="entry name" value="RECOMBINATION PROTEIN 2"/>
    <property type="match status" value="1"/>
</dbReference>
<dbReference type="Proteomes" id="UP000278907">
    <property type="component" value="Unassembled WGS sequence"/>
</dbReference>
<gene>
    <name evidence="1" type="ORF">D7Y13_32635</name>
</gene>
<reference evidence="1 2" key="1">
    <citation type="submission" date="2018-09" db="EMBL/GenBank/DDBJ databases">
        <authorList>
            <person name="Livingstone P.G."/>
            <person name="Whitworth D.E."/>
        </authorList>
    </citation>
    <scope>NUCLEOTIDE SEQUENCE [LARGE SCALE GENOMIC DNA]</scope>
    <source>
        <strain evidence="1 2">CA031B</strain>
    </source>
</reference>